<feature type="transmembrane region" description="Helical" evidence="1">
    <location>
        <begin position="225"/>
        <end position="246"/>
    </location>
</feature>
<accession>A0A0D3MTF4</accession>
<feature type="transmembrane region" description="Helical" evidence="1">
    <location>
        <begin position="80"/>
        <end position="100"/>
    </location>
</feature>
<protein>
    <submittedName>
        <fullName evidence="2">NADH dehydrogenase subunit 2</fullName>
    </submittedName>
</protein>
<feature type="transmembrane region" description="Helical" evidence="1">
    <location>
        <begin position="6"/>
        <end position="36"/>
    </location>
</feature>
<feature type="transmembrane region" description="Helical" evidence="1">
    <location>
        <begin position="107"/>
        <end position="134"/>
    </location>
</feature>
<gene>
    <name evidence="2" type="primary">nad2</name>
</gene>
<feature type="transmembrane region" description="Helical" evidence="1">
    <location>
        <begin position="198"/>
        <end position="218"/>
    </location>
</feature>
<geneLocation type="mitochondrion" evidence="2"/>
<keyword evidence="1" id="KW-0812">Transmembrane</keyword>
<keyword evidence="1" id="KW-0472">Membrane</keyword>
<evidence type="ECO:0000313" key="2">
    <source>
        <dbReference type="EMBL" id="AIY56394.1"/>
    </source>
</evidence>
<dbReference type="AlphaFoldDB" id="A0A0D3MTF4"/>
<keyword evidence="1" id="KW-1133">Transmembrane helix</keyword>
<dbReference type="EMBL" id="KM264298">
    <property type="protein sequence ID" value="AIY56394.1"/>
    <property type="molecule type" value="Genomic_DNA"/>
</dbReference>
<organism evidence="2">
    <name type="scientific">Gongylonema pulchrum</name>
    <dbReference type="NCBI Taxonomy" id="637853"/>
    <lineage>
        <taxon>Eukaryota</taxon>
        <taxon>Metazoa</taxon>
        <taxon>Ecdysozoa</taxon>
        <taxon>Nematoda</taxon>
        <taxon>Chromadorea</taxon>
        <taxon>Rhabditida</taxon>
        <taxon>Spirurina</taxon>
        <taxon>Spiruromorpha</taxon>
        <taxon>Spiruroidea</taxon>
        <taxon>Gongylonematidae</taxon>
        <taxon>Gongylonema</taxon>
    </lineage>
</organism>
<feature type="transmembrane region" description="Helical" evidence="1">
    <location>
        <begin position="252"/>
        <end position="275"/>
    </location>
</feature>
<sequence length="276" mass="33698">MFFLFFLFSFINLCVLDYVIWWSVFVVCTFFFLFLIKDVSCSVLVNYYIIQEVCGYYFLVFSNWKWQFFVLMMKSGSAPFHFWLFSVTSFLKKWFVLWFLTLQKLPYFVVLINFCSDVFFIIIFFGMIFCYLQFFLLRDIIDMVVVYSTESFNWLLFLGFFSFFESLYFAFFYYIVMFFVIMYVYGVLLSFFSVEFLFVFFNVPLSVTFFLKLLLLLGMNVFVGVWYLFILFFMIFFSLGIGYLIFYLSMYGFIVGIKFYDYFCYILLSFMLLCFF</sequence>
<feature type="transmembrane region" description="Helical" evidence="1">
    <location>
        <begin position="43"/>
        <end position="60"/>
    </location>
</feature>
<feature type="transmembrane region" description="Helical" evidence="1">
    <location>
        <begin position="140"/>
        <end position="164"/>
    </location>
</feature>
<name>A0A0D3MTF4_9BILA</name>
<evidence type="ECO:0000256" key="1">
    <source>
        <dbReference type="SAM" id="Phobius"/>
    </source>
</evidence>
<proteinExistence type="predicted"/>
<reference evidence="2" key="1">
    <citation type="journal article" date="2015" name="Parasit. Vectors">
        <title>The complete mitochondrial genome of the gullet worm Gongylonema pulchrum: gene content, arrangement, composition and phylogenetic implications.</title>
        <authorList>
            <person name="Liu G.-H."/>
            <person name="Jia Y.-Q."/>
            <person name="Wang Y.-N."/>
            <person name="Zhao G.-H."/>
            <person name="Zhu X.-Q."/>
        </authorList>
    </citation>
    <scope>NUCLEOTIDE SEQUENCE</scope>
</reference>
<keyword evidence="2" id="KW-0496">Mitochondrion</keyword>
<feature type="transmembrane region" description="Helical" evidence="1">
    <location>
        <begin position="171"/>
        <end position="192"/>
    </location>
</feature>